<evidence type="ECO:0000313" key="2">
    <source>
        <dbReference type="Proteomes" id="UP001177260"/>
    </source>
</evidence>
<proteinExistence type="predicted"/>
<dbReference type="Proteomes" id="UP001177260">
    <property type="component" value="Unassembled WGS sequence"/>
</dbReference>
<gene>
    <name evidence="1" type="ORF">N8T08_007133</name>
</gene>
<reference evidence="1 2" key="1">
    <citation type="journal article" date="2023" name="ACS Omega">
        <title>Identification of the Neoaspergillic Acid Biosynthesis Gene Cluster by Establishing an In Vitro CRISPR-Ribonucleoprotein Genetic System in Aspergillus melleus.</title>
        <authorList>
            <person name="Yuan B."/>
            <person name="Grau M.F."/>
            <person name="Murata R.M."/>
            <person name="Torok T."/>
            <person name="Venkateswaran K."/>
            <person name="Stajich J.E."/>
            <person name="Wang C.C.C."/>
        </authorList>
    </citation>
    <scope>NUCLEOTIDE SEQUENCE [LARGE SCALE GENOMIC DNA]</scope>
    <source>
        <strain evidence="1 2">IMV 1140</strain>
    </source>
</reference>
<accession>A0ACC3AYS9</accession>
<protein>
    <submittedName>
        <fullName evidence="1">Uncharacterized protein</fullName>
    </submittedName>
</protein>
<sequence>MAMHRKIELQSPADFTYLYANTVALSRQKLDLHLPPSANQSDAPDPMRERVRDLVDQYITKTFTTASSSISINGLDSSSAQFPFPASFTAPTETVEYEPYDTHLAARVTSLYAQLESLTTTVAQARRDAPRKAATAYAEQLRRAIEEDEEEFRDDEDEDEDDQGGNGAAETTNTETAMETDESGEKKGTDGPTTGGEGADVAMPDADANTEQQHQDQTQPQPQAQPQEQAQTQSKKRSREDKSSDDGPSRRKSKARKAQWDLKVPLGTDHEAERWRTGDVAEVYEDALRTLLRLQGEGDDDSAAEGSTSDGYALASTVGKTERARQAVEVVEKKV</sequence>
<comment type="caution">
    <text evidence="1">The sequence shown here is derived from an EMBL/GenBank/DDBJ whole genome shotgun (WGS) entry which is preliminary data.</text>
</comment>
<keyword evidence="2" id="KW-1185">Reference proteome</keyword>
<evidence type="ECO:0000313" key="1">
    <source>
        <dbReference type="EMBL" id="KAK1143064.1"/>
    </source>
</evidence>
<organism evidence="1 2">
    <name type="scientific">Aspergillus melleus</name>
    <dbReference type="NCBI Taxonomy" id="138277"/>
    <lineage>
        <taxon>Eukaryota</taxon>
        <taxon>Fungi</taxon>
        <taxon>Dikarya</taxon>
        <taxon>Ascomycota</taxon>
        <taxon>Pezizomycotina</taxon>
        <taxon>Eurotiomycetes</taxon>
        <taxon>Eurotiomycetidae</taxon>
        <taxon>Eurotiales</taxon>
        <taxon>Aspergillaceae</taxon>
        <taxon>Aspergillus</taxon>
        <taxon>Aspergillus subgen. Circumdati</taxon>
    </lineage>
</organism>
<name>A0ACC3AYS9_9EURO</name>
<dbReference type="EMBL" id="JAOPJF010000044">
    <property type="protein sequence ID" value="KAK1143064.1"/>
    <property type="molecule type" value="Genomic_DNA"/>
</dbReference>